<name>A0ABP4VKT0_9ACTN</name>
<evidence type="ECO:0000313" key="3">
    <source>
        <dbReference type="Proteomes" id="UP001501057"/>
    </source>
</evidence>
<dbReference type="EMBL" id="BAAAME010000002">
    <property type="protein sequence ID" value="GAA1726430.1"/>
    <property type="molecule type" value="Genomic_DNA"/>
</dbReference>
<evidence type="ECO:0000313" key="2">
    <source>
        <dbReference type="EMBL" id="GAA1726430.1"/>
    </source>
</evidence>
<sequence length="101" mass="10457">MIGGILGAGVLAIWLFQRSLDQPGGREGLGTGGNGLGLVENIFSPGRGDAREDLESQKKAGAVLPSADDHPPGKLATFDEDGHLRSVTLRATPAPEPRADD</sequence>
<comment type="caution">
    <text evidence="2">The sequence shown here is derived from an EMBL/GenBank/DDBJ whole genome shotgun (WGS) entry which is preliminary data.</text>
</comment>
<feature type="region of interest" description="Disordered" evidence="1">
    <location>
        <begin position="44"/>
        <end position="101"/>
    </location>
</feature>
<feature type="compositionally biased region" description="Basic and acidic residues" evidence="1">
    <location>
        <begin position="48"/>
        <end position="58"/>
    </location>
</feature>
<protein>
    <submittedName>
        <fullName evidence="2">Uncharacterized protein</fullName>
    </submittedName>
</protein>
<evidence type="ECO:0000256" key="1">
    <source>
        <dbReference type="SAM" id="MobiDB-lite"/>
    </source>
</evidence>
<organism evidence="2 3">
    <name type="scientific">Aeromicrobium alkaliterrae</name>
    <dbReference type="NCBI Taxonomy" id="302168"/>
    <lineage>
        <taxon>Bacteria</taxon>
        <taxon>Bacillati</taxon>
        <taxon>Actinomycetota</taxon>
        <taxon>Actinomycetes</taxon>
        <taxon>Propionibacteriales</taxon>
        <taxon>Nocardioidaceae</taxon>
        <taxon>Aeromicrobium</taxon>
    </lineage>
</organism>
<gene>
    <name evidence="2" type="ORF">GCM10009710_03870</name>
</gene>
<dbReference type="Proteomes" id="UP001501057">
    <property type="component" value="Unassembled WGS sequence"/>
</dbReference>
<reference evidence="3" key="1">
    <citation type="journal article" date="2019" name="Int. J. Syst. Evol. Microbiol.">
        <title>The Global Catalogue of Microorganisms (GCM) 10K type strain sequencing project: providing services to taxonomists for standard genome sequencing and annotation.</title>
        <authorList>
            <consortium name="The Broad Institute Genomics Platform"/>
            <consortium name="The Broad Institute Genome Sequencing Center for Infectious Disease"/>
            <person name="Wu L."/>
            <person name="Ma J."/>
        </authorList>
    </citation>
    <scope>NUCLEOTIDE SEQUENCE [LARGE SCALE GENOMIC DNA]</scope>
    <source>
        <strain evidence="3">JCM 13518</strain>
    </source>
</reference>
<proteinExistence type="predicted"/>
<accession>A0ABP4VKT0</accession>
<keyword evidence="3" id="KW-1185">Reference proteome</keyword>